<dbReference type="EMBL" id="CAJOBZ010000001">
    <property type="protein sequence ID" value="CAF4743119.1"/>
    <property type="molecule type" value="Genomic_DNA"/>
</dbReference>
<keyword evidence="2" id="KW-1185">Reference proteome</keyword>
<dbReference type="AlphaFoldDB" id="A0A821KWA8"/>
<name>A0A821KWA8_9NEOP</name>
<reference evidence="1" key="1">
    <citation type="submission" date="2021-02" db="EMBL/GenBank/DDBJ databases">
        <authorList>
            <person name="Steward A R."/>
        </authorList>
    </citation>
    <scope>NUCLEOTIDE SEQUENCE</scope>
</reference>
<proteinExistence type="predicted"/>
<dbReference type="OrthoDB" id="7491429at2759"/>
<evidence type="ECO:0000313" key="2">
    <source>
        <dbReference type="Proteomes" id="UP000663880"/>
    </source>
</evidence>
<comment type="caution">
    <text evidence="1">The sequence shown here is derived from an EMBL/GenBank/DDBJ whole genome shotgun (WGS) entry which is preliminary data.</text>
</comment>
<protein>
    <submittedName>
        <fullName evidence="1">Uncharacterized protein</fullName>
    </submittedName>
</protein>
<evidence type="ECO:0000313" key="1">
    <source>
        <dbReference type="EMBL" id="CAF4743119.1"/>
    </source>
</evidence>
<sequence>MELHIKGFHDNDEQMRVRSNSLGIVLLAVDLTVAQEARRVAVELQGADAAAQAGRVPCASAHLQQEPVRDRLSARAARAVLRLYTDTLEQGSFRFSLSYTRSRCDTNSNARATPRVTNILLLPTIKTFQTQLHCKSRITRDISETILRHMSPVGQRGARNLIEPLHK</sequence>
<gene>
    <name evidence="1" type="ORF">PMACD_LOCUS158</name>
</gene>
<organism evidence="1 2">
    <name type="scientific">Pieris macdunnoughi</name>
    <dbReference type="NCBI Taxonomy" id="345717"/>
    <lineage>
        <taxon>Eukaryota</taxon>
        <taxon>Metazoa</taxon>
        <taxon>Ecdysozoa</taxon>
        <taxon>Arthropoda</taxon>
        <taxon>Hexapoda</taxon>
        <taxon>Insecta</taxon>
        <taxon>Pterygota</taxon>
        <taxon>Neoptera</taxon>
        <taxon>Endopterygota</taxon>
        <taxon>Lepidoptera</taxon>
        <taxon>Glossata</taxon>
        <taxon>Ditrysia</taxon>
        <taxon>Papilionoidea</taxon>
        <taxon>Pieridae</taxon>
        <taxon>Pierinae</taxon>
        <taxon>Pieris</taxon>
    </lineage>
</organism>
<accession>A0A821KWA8</accession>
<dbReference type="Proteomes" id="UP000663880">
    <property type="component" value="Unassembled WGS sequence"/>
</dbReference>